<evidence type="ECO:0000313" key="2">
    <source>
        <dbReference type="Proteomes" id="UP000018217"/>
    </source>
</evidence>
<proteinExistence type="predicted"/>
<dbReference type="RefSeq" id="WP_023654948.1">
    <property type="nucleotide sequence ID" value="NZ_CAHS01000015.1"/>
</dbReference>
<dbReference type="AlphaFoldDB" id="V5Z7Y4"/>
<dbReference type="EMBL" id="CAHS01000015">
    <property type="protein sequence ID" value="CCG87151.1"/>
    <property type="molecule type" value="Genomic_DNA"/>
</dbReference>
<protein>
    <submittedName>
        <fullName evidence="1">Uncharacterized protein</fullName>
    </submittedName>
</protein>
<dbReference type="InterPro" id="IPR022597">
    <property type="entry name" value="GhoS"/>
</dbReference>
<evidence type="ECO:0000313" key="1">
    <source>
        <dbReference type="EMBL" id="CCG87151.1"/>
    </source>
</evidence>
<keyword evidence="2" id="KW-1185">Reference proteome</keyword>
<dbReference type="Pfam" id="PF11080">
    <property type="entry name" value="GhoS"/>
    <property type="match status" value="1"/>
</dbReference>
<name>V5Z7Y4_9GAMM</name>
<dbReference type="STRING" id="1161919.EPIR_1786"/>
<organism evidence="1 2">
    <name type="scientific">Erwinia piriflorinigrans CFBP 5888</name>
    <dbReference type="NCBI Taxonomy" id="1161919"/>
    <lineage>
        <taxon>Bacteria</taxon>
        <taxon>Pseudomonadati</taxon>
        <taxon>Pseudomonadota</taxon>
        <taxon>Gammaproteobacteria</taxon>
        <taxon>Enterobacterales</taxon>
        <taxon>Erwiniaceae</taxon>
        <taxon>Erwinia</taxon>
    </lineage>
</organism>
<dbReference type="OrthoDB" id="6490595at2"/>
<reference evidence="1 2" key="1">
    <citation type="journal article" date="2013" name="Syst. Appl. Microbiol.">
        <title>Phylogenetic position and virulence apparatus of the pear flower necrosis pathogen Erwinia piriflorinigrans CFBP 5888T as assessed by comparative genomics.</title>
        <authorList>
            <person name="Smits T.H."/>
            <person name="Rezzonico F."/>
            <person name="Lopez M.M."/>
            <person name="Blom J."/>
            <person name="Goesmann A."/>
            <person name="Frey J.E."/>
            <person name="Duffy B."/>
        </authorList>
    </citation>
    <scope>NUCLEOTIDE SEQUENCE [LARGE SCALE GENOMIC DNA]</scope>
    <source>
        <strain evidence="2">CFBP5888</strain>
    </source>
</reference>
<dbReference type="InterPro" id="IPR038241">
    <property type="entry name" value="GhoS_sf"/>
</dbReference>
<sequence length="93" mass="10150">MSNDDIKKYMVTFHYVEKGLSDLLELASTLTNGGFSTTLNDAEGQPHELGSNRFGFVSALPAEQVRQLAQGLGDKALGSLPEVDVEIWQLSHD</sequence>
<comment type="caution">
    <text evidence="1">The sequence shown here is derived from an EMBL/GenBank/DDBJ whole genome shotgun (WGS) entry which is preliminary data.</text>
</comment>
<accession>V5Z7Y4</accession>
<dbReference type="GO" id="GO:0004521">
    <property type="term" value="F:RNA endonuclease activity"/>
    <property type="evidence" value="ECO:0007669"/>
    <property type="project" value="InterPro"/>
</dbReference>
<dbReference type="Proteomes" id="UP000018217">
    <property type="component" value="Unassembled WGS sequence"/>
</dbReference>
<dbReference type="Gene3D" id="3.30.70.2360">
    <property type="match status" value="1"/>
</dbReference>
<gene>
    <name evidence="1" type="primary">ydiZ</name>
    <name evidence="1" type="ORF">EPIR_1786</name>
</gene>